<reference evidence="4" key="1">
    <citation type="submission" date="2016-10" db="EMBL/GenBank/DDBJ databases">
        <authorList>
            <person name="Varghese N."/>
            <person name="Submissions S."/>
        </authorList>
    </citation>
    <scope>NUCLEOTIDE SEQUENCE [LARGE SCALE GENOMIC DNA]</scope>
    <source>
        <strain evidence="4">KPR-1</strain>
    </source>
</reference>
<proteinExistence type="predicted"/>
<dbReference type="InterPro" id="IPR050300">
    <property type="entry name" value="GDXG_lipolytic_enzyme"/>
</dbReference>
<dbReference type="Pfam" id="PF07859">
    <property type="entry name" value="Abhydrolase_3"/>
    <property type="match status" value="1"/>
</dbReference>
<dbReference type="AlphaFoldDB" id="A0A1H3YJL0"/>
<dbReference type="PANTHER" id="PTHR48081">
    <property type="entry name" value="AB HYDROLASE SUPERFAMILY PROTEIN C4A8.06C"/>
    <property type="match status" value="1"/>
</dbReference>
<dbReference type="PANTHER" id="PTHR48081:SF8">
    <property type="entry name" value="ALPHA_BETA HYDROLASE FOLD-3 DOMAIN-CONTAINING PROTEIN-RELATED"/>
    <property type="match status" value="1"/>
</dbReference>
<protein>
    <submittedName>
        <fullName evidence="3">Acetyl esterase/lipase</fullName>
    </submittedName>
</protein>
<dbReference type="SUPFAM" id="SSF53474">
    <property type="entry name" value="alpha/beta-Hydrolases"/>
    <property type="match status" value="1"/>
</dbReference>
<evidence type="ECO:0000256" key="1">
    <source>
        <dbReference type="ARBA" id="ARBA00022801"/>
    </source>
</evidence>
<evidence type="ECO:0000313" key="3">
    <source>
        <dbReference type="EMBL" id="SEA11730.1"/>
    </source>
</evidence>
<dbReference type="EMBL" id="FNQV01000005">
    <property type="protein sequence ID" value="SEA11730.1"/>
    <property type="molecule type" value="Genomic_DNA"/>
</dbReference>
<dbReference type="Proteomes" id="UP000199288">
    <property type="component" value="Unassembled WGS sequence"/>
</dbReference>
<dbReference type="InterPro" id="IPR013094">
    <property type="entry name" value="AB_hydrolase_3"/>
</dbReference>
<keyword evidence="1" id="KW-0378">Hydrolase</keyword>
<organism evidence="3 4">
    <name type="scientific">Bowdeniella nasicola</name>
    <dbReference type="NCBI Taxonomy" id="208480"/>
    <lineage>
        <taxon>Bacteria</taxon>
        <taxon>Bacillati</taxon>
        <taxon>Actinomycetota</taxon>
        <taxon>Actinomycetes</taxon>
        <taxon>Actinomycetales</taxon>
        <taxon>Actinomycetaceae</taxon>
        <taxon>Bowdeniella</taxon>
    </lineage>
</organism>
<evidence type="ECO:0000313" key="4">
    <source>
        <dbReference type="Proteomes" id="UP000199288"/>
    </source>
</evidence>
<dbReference type="Gene3D" id="3.40.50.1820">
    <property type="entry name" value="alpha/beta hydrolase"/>
    <property type="match status" value="1"/>
</dbReference>
<gene>
    <name evidence="3" type="ORF">SAMN02910418_00909</name>
</gene>
<sequence>MKAWTIAALAAATGAGAWFARRHRQVQLAHPSLRHRLNYRVLPVNNPLVLAYYQHIVHKPTPVLEGVSVEHLQIPTAAPDDDHLVDLYVYTPQAGVTSRGALLWVHGGGLIMGSAALDHTHSSQLALDLGITVASVDYRLAPHHPFPAALNDCFAALAWLADEATKGRFDPARLVILGASAGGGLAAATAQRAHDEGIALALQGLIYPMLESGTGHTPMPGKGEFSWTPSANRYGWRSYLGRDVTNRDGRPYAVPAEREDLSGLAPAWIGVGELDLFYDEDLRYAARLRAAGVPVDLVTVPGMYHAADGLRPEAPAMLEFRAAMLSALRGALAS</sequence>
<dbReference type="InterPro" id="IPR029058">
    <property type="entry name" value="AB_hydrolase_fold"/>
</dbReference>
<keyword evidence="4" id="KW-1185">Reference proteome</keyword>
<name>A0A1H3YJL0_9ACTO</name>
<dbReference type="RefSeq" id="WP_222842380.1">
    <property type="nucleotide sequence ID" value="NZ_FNQV01000005.1"/>
</dbReference>
<feature type="domain" description="Alpha/beta hydrolase fold-3" evidence="2">
    <location>
        <begin position="102"/>
        <end position="306"/>
    </location>
</feature>
<evidence type="ECO:0000259" key="2">
    <source>
        <dbReference type="Pfam" id="PF07859"/>
    </source>
</evidence>
<accession>A0A1H3YJL0</accession>
<dbReference type="GO" id="GO:0016787">
    <property type="term" value="F:hydrolase activity"/>
    <property type="evidence" value="ECO:0007669"/>
    <property type="project" value="UniProtKB-KW"/>
</dbReference>